<evidence type="ECO:0000313" key="3">
    <source>
        <dbReference type="Proteomes" id="UP001223743"/>
    </source>
</evidence>
<dbReference type="SUPFAM" id="SSF53067">
    <property type="entry name" value="Actin-like ATPase domain"/>
    <property type="match status" value="1"/>
</dbReference>
<dbReference type="SUPFAM" id="SSF46785">
    <property type="entry name" value="Winged helix' DNA-binding domain"/>
    <property type="match status" value="1"/>
</dbReference>
<dbReference type="InterPro" id="IPR000600">
    <property type="entry name" value="ROK"/>
</dbReference>
<dbReference type="EMBL" id="JAUSWJ010000001">
    <property type="protein sequence ID" value="MDQ0515862.1"/>
    <property type="molecule type" value="Genomic_DNA"/>
</dbReference>
<dbReference type="Gene3D" id="3.30.420.40">
    <property type="match status" value="2"/>
</dbReference>
<comment type="similarity">
    <text evidence="1">Belongs to the ROK (NagC/XylR) family.</text>
</comment>
<reference evidence="2 3" key="1">
    <citation type="submission" date="2023-07" db="EMBL/GenBank/DDBJ databases">
        <title>Genomic Encyclopedia of Type Strains, Phase IV (KMG-IV): sequencing the most valuable type-strain genomes for metagenomic binning, comparative biology and taxonomic classification.</title>
        <authorList>
            <person name="Goeker M."/>
        </authorList>
    </citation>
    <scope>NUCLEOTIDE SEQUENCE [LARGE SCALE GENOMIC DNA]</scope>
    <source>
        <strain evidence="2 3">B1-1</strain>
    </source>
</reference>
<name>A0ABU0M4H5_9HYPH</name>
<dbReference type="InterPro" id="IPR036390">
    <property type="entry name" value="WH_DNA-bd_sf"/>
</dbReference>
<dbReference type="RefSeq" id="WP_266280377.1">
    <property type="nucleotide sequence ID" value="NZ_JAPKNF010000001.1"/>
</dbReference>
<evidence type="ECO:0000313" key="2">
    <source>
        <dbReference type="EMBL" id="MDQ0515862.1"/>
    </source>
</evidence>
<dbReference type="Proteomes" id="UP001223743">
    <property type="component" value="Unassembled WGS sequence"/>
</dbReference>
<dbReference type="Gene3D" id="1.10.10.10">
    <property type="entry name" value="Winged helix-like DNA-binding domain superfamily/Winged helix DNA-binding domain"/>
    <property type="match status" value="1"/>
</dbReference>
<gene>
    <name evidence="2" type="ORF">QO015_001475</name>
</gene>
<keyword evidence="2" id="KW-0418">Kinase</keyword>
<dbReference type="PANTHER" id="PTHR18964">
    <property type="entry name" value="ROK (REPRESSOR, ORF, KINASE) FAMILY"/>
    <property type="match status" value="1"/>
</dbReference>
<dbReference type="InterPro" id="IPR011991">
    <property type="entry name" value="ArsR-like_HTH"/>
</dbReference>
<sequence length="391" mass="41394">MPFGKDYHPRIVGMRERGAPLRGSAGRNLVHAADHNARVTLEALRRGEGLTRLQLADVTGLSAPGITNIIRRLEEQGLIRAVSGGRGARFGIEGDGAYGMGVDVDSRFVTAAIVDLKGRIVARARRDAASAEVDDVLPQMRAAADAALAALGPARAERLAGVGIGTPFDAARIIEVLAPYSVHVERSSVAAALGERLLGDPPPDGSFVQVLFGREVRAGLMIRGHLFHGVSDRAGRIGQMRTGEDGELLEDAAAITELRPWLDRHIESGGDPDRFLPALDREGRDAVERWLGRAAGHFADAAIAISGFLAPGRIYVGGRLPRDLVELFATRFAAIRMARMTGPTQPQWLPDIVPATLGPDCVLLGAAMLPFLGTLLPDPRDPPDVGGGSGG</sequence>
<dbReference type="GO" id="GO:0016301">
    <property type="term" value="F:kinase activity"/>
    <property type="evidence" value="ECO:0007669"/>
    <property type="project" value="UniProtKB-KW"/>
</dbReference>
<keyword evidence="3" id="KW-1185">Reference proteome</keyword>
<comment type="caution">
    <text evidence="2">The sequence shown here is derived from an EMBL/GenBank/DDBJ whole genome shotgun (WGS) entry which is preliminary data.</text>
</comment>
<dbReference type="InterPro" id="IPR043129">
    <property type="entry name" value="ATPase_NBD"/>
</dbReference>
<dbReference type="InterPro" id="IPR036388">
    <property type="entry name" value="WH-like_DNA-bd_sf"/>
</dbReference>
<evidence type="ECO:0000256" key="1">
    <source>
        <dbReference type="ARBA" id="ARBA00006479"/>
    </source>
</evidence>
<dbReference type="CDD" id="cd00090">
    <property type="entry name" value="HTH_ARSR"/>
    <property type="match status" value="1"/>
</dbReference>
<keyword evidence="2" id="KW-0808">Transferase</keyword>
<dbReference type="PANTHER" id="PTHR18964:SF149">
    <property type="entry name" value="BIFUNCTIONAL UDP-N-ACETYLGLUCOSAMINE 2-EPIMERASE_N-ACETYLMANNOSAMINE KINASE"/>
    <property type="match status" value="1"/>
</dbReference>
<dbReference type="Pfam" id="PF13412">
    <property type="entry name" value="HTH_24"/>
    <property type="match status" value="1"/>
</dbReference>
<protein>
    <submittedName>
        <fullName evidence="2">NBD/HSP70 family sugar kinase</fullName>
    </submittedName>
</protein>
<organism evidence="2 3">
    <name type="scientific">Kaistia geumhonensis</name>
    <dbReference type="NCBI Taxonomy" id="410839"/>
    <lineage>
        <taxon>Bacteria</taxon>
        <taxon>Pseudomonadati</taxon>
        <taxon>Pseudomonadota</taxon>
        <taxon>Alphaproteobacteria</taxon>
        <taxon>Hyphomicrobiales</taxon>
        <taxon>Kaistiaceae</taxon>
        <taxon>Kaistia</taxon>
    </lineage>
</organism>
<accession>A0ABU0M4H5</accession>
<proteinExistence type="inferred from homology"/>